<comment type="caution">
    <text evidence="12">The sequence shown here is derived from an EMBL/GenBank/DDBJ whole genome shotgun (WGS) entry which is preliminary data.</text>
</comment>
<dbReference type="PANTHER" id="PTHR47943">
    <property type="entry name" value="CYTOCHROME P450 93A3-LIKE"/>
    <property type="match status" value="1"/>
</dbReference>
<evidence type="ECO:0000256" key="9">
    <source>
        <dbReference type="ARBA" id="ARBA00023136"/>
    </source>
</evidence>
<name>A0AAD4JJX3_PERFH</name>
<keyword evidence="7 10" id="KW-0408">Iron</keyword>
<evidence type="ECO:0000256" key="2">
    <source>
        <dbReference type="ARBA" id="ARBA00004167"/>
    </source>
</evidence>
<proteinExistence type="inferred from homology"/>
<keyword evidence="8 11" id="KW-0503">Monooxygenase</keyword>
<dbReference type="AlphaFoldDB" id="A0AAD4JJX3"/>
<evidence type="ECO:0000256" key="8">
    <source>
        <dbReference type="ARBA" id="ARBA00023033"/>
    </source>
</evidence>
<keyword evidence="13" id="KW-1185">Reference proteome</keyword>
<sequence>MEPKKMCCIWTVLSAIAFVYLLRKLLGPKNRKRLPPGPIGLPILGHFHLLGKNPHQDLCHLARKYGPIMGLRLGLVPAVVVSSPAAAELILKTHDLVFASRPRHDAARLISYEQRNLVFGPYGPYWRNMRKLCTLQLLSNLKISQFETMRKAEVGLLVSSLKRAAESRDTVDLSARISAVNGDMNCLMILGRKYADRDMDGEGFKSLFMETLDVTGQFNLADYFPYIGVLDLQGLNRRMKRLSRIFDEFLEKIIEQHIHNKTETMDFVDTMMAIMESGEAGFEFDRRHVKAVLLDLLIAGMDTSSTATEWAVSELMRHPSIMKKLQQELESVVGLESMVEESHLDKLEYLDCVVKETLRLHPLAPLLIPHESMEDCEVEGFHIPKKSRIMVNVWAIGRDPNVWPDPESFTPERFIGRNIDLSGHDFQLIPFGSGRRGCPGLQLGLTLVKLVLAQLVHCFDWKLPEGMQPSDVDMSERFGLVTARANHLMAIPSSRLRIH</sequence>
<dbReference type="GO" id="GO:0020037">
    <property type="term" value="F:heme binding"/>
    <property type="evidence" value="ECO:0007669"/>
    <property type="project" value="InterPro"/>
</dbReference>
<protein>
    <recommendedName>
        <fullName evidence="14">Cytochrome P450</fullName>
    </recommendedName>
</protein>
<evidence type="ECO:0000256" key="5">
    <source>
        <dbReference type="ARBA" id="ARBA00022723"/>
    </source>
</evidence>
<dbReference type="Pfam" id="PF00067">
    <property type="entry name" value="p450"/>
    <property type="match status" value="1"/>
</dbReference>
<comment type="cofactor">
    <cofactor evidence="1 10">
        <name>heme</name>
        <dbReference type="ChEBI" id="CHEBI:30413"/>
    </cofactor>
</comment>
<dbReference type="CDD" id="cd11072">
    <property type="entry name" value="CYP71-like"/>
    <property type="match status" value="1"/>
</dbReference>
<dbReference type="SUPFAM" id="SSF48264">
    <property type="entry name" value="Cytochrome P450"/>
    <property type="match status" value="1"/>
</dbReference>
<keyword evidence="5 10" id="KW-0479">Metal-binding</keyword>
<dbReference type="PROSITE" id="PS00086">
    <property type="entry name" value="CYTOCHROME_P450"/>
    <property type="match status" value="1"/>
</dbReference>
<feature type="binding site" description="axial binding residue" evidence="10">
    <location>
        <position position="438"/>
    </location>
    <ligand>
        <name>heme</name>
        <dbReference type="ChEBI" id="CHEBI:30413"/>
    </ligand>
    <ligandPart>
        <name>Fe</name>
        <dbReference type="ChEBI" id="CHEBI:18248"/>
    </ligandPart>
</feature>
<dbReference type="PANTHER" id="PTHR47943:SF2">
    <property type="entry name" value="CYTOCHROME P450"/>
    <property type="match status" value="1"/>
</dbReference>
<dbReference type="GO" id="GO:0004497">
    <property type="term" value="F:monooxygenase activity"/>
    <property type="evidence" value="ECO:0007669"/>
    <property type="project" value="UniProtKB-KW"/>
</dbReference>
<keyword evidence="4 10" id="KW-0349">Heme</keyword>
<dbReference type="FunFam" id="1.10.630.10:FF:000011">
    <property type="entry name" value="Cytochrome P450 83B1"/>
    <property type="match status" value="1"/>
</dbReference>
<dbReference type="InterPro" id="IPR002401">
    <property type="entry name" value="Cyt_P450_E_grp-I"/>
</dbReference>
<evidence type="ECO:0000313" key="12">
    <source>
        <dbReference type="EMBL" id="KAH6835147.1"/>
    </source>
</evidence>
<dbReference type="GO" id="GO:0016705">
    <property type="term" value="F:oxidoreductase activity, acting on paired donors, with incorporation or reduction of molecular oxygen"/>
    <property type="evidence" value="ECO:0007669"/>
    <property type="project" value="InterPro"/>
</dbReference>
<keyword evidence="9" id="KW-0472">Membrane</keyword>
<accession>A0AAD4JJX3</accession>
<comment type="similarity">
    <text evidence="3 11">Belongs to the cytochrome P450 family.</text>
</comment>
<dbReference type="GO" id="GO:0005506">
    <property type="term" value="F:iron ion binding"/>
    <property type="evidence" value="ECO:0007669"/>
    <property type="project" value="InterPro"/>
</dbReference>
<dbReference type="EMBL" id="SDAM02000039">
    <property type="protein sequence ID" value="KAH6835147.1"/>
    <property type="molecule type" value="Genomic_DNA"/>
</dbReference>
<dbReference type="InterPro" id="IPR036396">
    <property type="entry name" value="Cyt_P450_sf"/>
</dbReference>
<dbReference type="InterPro" id="IPR001128">
    <property type="entry name" value="Cyt_P450"/>
</dbReference>
<reference evidence="12 13" key="1">
    <citation type="journal article" date="2021" name="Nat. Commun.">
        <title>Incipient diploidization of the medicinal plant Perilla within 10,000 years.</title>
        <authorList>
            <person name="Zhang Y."/>
            <person name="Shen Q."/>
            <person name="Leng L."/>
            <person name="Zhang D."/>
            <person name="Chen S."/>
            <person name="Shi Y."/>
            <person name="Ning Z."/>
            <person name="Chen S."/>
        </authorList>
    </citation>
    <scope>NUCLEOTIDE SEQUENCE [LARGE SCALE GENOMIC DNA]</scope>
    <source>
        <strain evidence="13">cv. PC099</strain>
    </source>
</reference>
<dbReference type="InterPro" id="IPR017972">
    <property type="entry name" value="Cyt_P450_CS"/>
</dbReference>
<dbReference type="PRINTS" id="PR00385">
    <property type="entry name" value="P450"/>
</dbReference>
<evidence type="ECO:0000256" key="6">
    <source>
        <dbReference type="ARBA" id="ARBA00023002"/>
    </source>
</evidence>
<evidence type="ECO:0000256" key="3">
    <source>
        <dbReference type="ARBA" id="ARBA00010617"/>
    </source>
</evidence>
<evidence type="ECO:0000256" key="4">
    <source>
        <dbReference type="ARBA" id="ARBA00022617"/>
    </source>
</evidence>
<keyword evidence="6 11" id="KW-0560">Oxidoreductase</keyword>
<evidence type="ECO:0008006" key="14">
    <source>
        <dbReference type="Google" id="ProtNLM"/>
    </source>
</evidence>
<gene>
    <name evidence="12" type="ORF">C2S53_003632</name>
</gene>
<evidence type="ECO:0000256" key="1">
    <source>
        <dbReference type="ARBA" id="ARBA00001971"/>
    </source>
</evidence>
<evidence type="ECO:0000313" key="13">
    <source>
        <dbReference type="Proteomes" id="UP001190926"/>
    </source>
</evidence>
<dbReference type="Gene3D" id="1.10.630.10">
    <property type="entry name" value="Cytochrome P450"/>
    <property type="match status" value="1"/>
</dbReference>
<comment type="subcellular location">
    <subcellularLocation>
        <location evidence="2">Membrane</location>
        <topology evidence="2">Single-pass membrane protein</topology>
    </subcellularLocation>
</comment>
<evidence type="ECO:0000256" key="7">
    <source>
        <dbReference type="ARBA" id="ARBA00023004"/>
    </source>
</evidence>
<organism evidence="12 13">
    <name type="scientific">Perilla frutescens var. hirtella</name>
    <name type="common">Perilla citriodora</name>
    <name type="synonym">Perilla setoyensis</name>
    <dbReference type="NCBI Taxonomy" id="608512"/>
    <lineage>
        <taxon>Eukaryota</taxon>
        <taxon>Viridiplantae</taxon>
        <taxon>Streptophyta</taxon>
        <taxon>Embryophyta</taxon>
        <taxon>Tracheophyta</taxon>
        <taxon>Spermatophyta</taxon>
        <taxon>Magnoliopsida</taxon>
        <taxon>eudicotyledons</taxon>
        <taxon>Gunneridae</taxon>
        <taxon>Pentapetalae</taxon>
        <taxon>asterids</taxon>
        <taxon>lamiids</taxon>
        <taxon>Lamiales</taxon>
        <taxon>Lamiaceae</taxon>
        <taxon>Nepetoideae</taxon>
        <taxon>Elsholtzieae</taxon>
        <taxon>Perilla</taxon>
    </lineage>
</organism>
<evidence type="ECO:0000256" key="11">
    <source>
        <dbReference type="RuleBase" id="RU000461"/>
    </source>
</evidence>
<dbReference type="PRINTS" id="PR00463">
    <property type="entry name" value="EP450I"/>
</dbReference>
<dbReference type="Proteomes" id="UP001190926">
    <property type="component" value="Unassembled WGS sequence"/>
</dbReference>
<evidence type="ECO:0000256" key="10">
    <source>
        <dbReference type="PIRSR" id="PIRSR602401-1"/>
    </source>
</evidence>
<dbReference type="GO" id="GO:0016020">
    <property type="term" value="C:membrane"/>
    <property type="evidence" value="ECO:0007669"/>
    <property type="project" value="UniProtKB-SubCell"/>
</dbReference>